<dbReference type="PROSITE" id="PS00862">
    <property type="entry name" value="OX2_COVAL_FAD"/>
    <property type="match status" value="1"/>
</dbReference>
<keyword evidence="5" id="KW-0560">Oxidoreductase</keyword>
<dbReference type="Proteomes" id="UP001432075">
    <property type="component" value="Chromosome"/>
</dbReference>
<keyword evidence="4" id="KW-0274">FAD</keyword>
<dbReference type="Gene3D" id="3.30.465.10">
    <property type="match status" value="1"/>
</dbReference>
<gene>
    <name evidence="7" type="ORF">OHU17_34470</name>
</gene>
<evidence type="ECO:0000259" key="6">
    <source>
        <dbReference type="PROSITE" id="PS51387"/>
    </source>
</evidence>
<comment type="cofactor">
    <cofactor evidence="1">
        <name>FAD</name>
        <dbReference type="ChEBI" id="CHEBI:57692"/>
    </cofactor>
</comment>
<evidence type="ECO:0000313" key="8">
    <source>
        <dbReference type="Proteomes" id="UP001432075"/>
    </source>
</evidence>
<organism evidence="7 8">
    <name type="scientific">Streptomyces goshikiensis</name>
    <dbReference type="NCBI Taxonomy" id="1942"/>
    <lineage>
        <taxon>Bacteria</taxon>
        <taxon>Bacillati</taxon>
        <taxon>Actinomycetota</taxon>
        <taxon>Actinomycetes</taxon>
        <taxon>Kitasatosporales</taxon>
        <taxon>Streptomycetaceae</taxon>
        <taxon>Streptomyces</taxon>
    </lineage>
</organism>
<evidence type="ECO:0000256" key="5">
    <source>
        <dbReference type="ARBA" id="ARBA00023002"/>
    </source>
</evidence>
<name>A0ABZ1RWP7_9ACTN</name>
<evidence type="ECO:0000256" key="4">
    <source>
        <dbReference type="ARBA" id="ARBA00022827"/>
    </source>
</evidence>
<dbReference type="InterPro" id="IPR016169">
    <property type="entry name" value="FAD-bd_PCMH_sub2"/>
</dbReference>
<dbReference type="EMBL" id="CP108057">
    <property type="protein sequence ID" value="WUO50540.1"/>
    <property type="molecule type" value="Genomic_DNA"/>
</dbReference>
<evidence type="ECO:0000256" key="3">
    <source>
        <dbReference type="ARBA" id="ARBA00022630"/>
    </source>
</evidence>
<dbReference type="InterPro" id="IPR036318">
    <property type="entry name" value="FAD-bd_PCMH-like_sf"/>
</dbReference>
<dbReference type="PROSITE" id="PS51387">
    <property type="entry name" value="FAD_PCMH"/>
    <property type="match status" value="1"/>
</dbReference>
<evidence type="ECO:0000256" key="2">
    <source>
        <dbReference type="ARBA" id="ARBA00005466"/>
    </source>
</evidence>
<keyword evidence="3" id="KW-0285">Flavoprotein</keyword>
<dbReference type="RefSeq" id="WP_328777313.1">
    <property type="nucleotide sequence ID" value="NZ_CP108057.1"/>
</dbReference>
<protein>
    <submittedName>
        <fullName evidence="7">FAD-binding oxidoreductase</fullName>
    </submittedName>
</protein>
<dbReference type="PANTHER" id="PTHR42973">
    <property type="entry name" value="BINDING OXIDOREDUCTASE, PUTATIVE (AFU_ORTHOLOGUE AFUA_1G17690)-RELATED"/>
    <property type="match status" value="1"/>
</dbReference>
<sequence>MSQESTHTLIQQAIEELEQLKADVSGRVCTPGDPHYAREVSAFNLRSQIRPAFVVAAETPEDVQIAVRFAAAHGLAVGVLSTGHHAFPPQTSHGAVLITTRTMRTVRIDAATASARVGAGALWSDVVGPAQRYGLAPLNGSSAGVGVVGYTLGGGLSPVLGRAYGWAADHVRAIDVVTADGELRHVTEQSDPALFWGLRGGGSNLGIVTSLEFDLFPVTTFYGGGIFHPAEHAEAVLHAYRQVVENAPDELTVSVALLNFPPIPEVPELLRGRFTVHVRVAYLGSDTEAEALIAPLRAVGAPLADTVGRRGYDTFAEVHQDPTDPAPYEDRSVLLTELTPEVVAAVLERVGPASGSVVTVLEIRQLAGALSREAGLPSAAGARDAAFMVWGATVGPPEVVDAGTEDMNTLLKDLTPWSTGRLYQNFTSREAVASDVFAPDVLARLQRIKQQYDPRNVFRAHNHNIAPTPGPAAR</sequence>
<dbReference type="Pfam" id="PF08031">
    <property type="entry name" value="BBE"/>
    <property type="match status" value="1"/>
</dbReference>
<dbReference type="InterPro" id="IPR006093">
    <property type="entry name" value="Oxy_OxRdtase_FAD_BS"/>
</dbReference>
<dbReference type="Gene3D" id="3.40.462.20">
    <property type="match status" value="1"/>
</dbReference>
<evidence type="ECO:0000313" key="7">
    <source>
        <dbReference type="EMBL" id="WUO50540.1"/>
    </source>
</evidence>
<dbReference type="SUPFAM" id="SSF56176">
    <property type="entry name" value="FAD-binding/transporter-associated domain-like"/>
    <property type="match status" value="1"/>
</dbReference>
<dbReference type="Gene3D" id="3.30.43.10">
    <property type="entry name" value="Uridine Diphospho-n-acetylenolpyruvylglucosamine Reductase, domain 2"/>
    <property type="match status" value="1"/>
</dbReference>
<dbReference type="Pfam" id="PF01565">
    <property type="entry name" value="FAD_binding_4"/>
    <property type="match status" value="1"/>
</dbReference>
<reference evidence="7" key="1">
    <citation type="submission" date="2022-10" db="EMBL/GenBank/DDBJ databases">
        <title>The complete genomes of actinobacterial strains from the NBC collection.</title>
        <authorList>
            <person name="Joergensen T.S."/>
            <person name="Alvarez Arevalo M."/>
            <person name="Sterndorff E.B."/>
            <person name="Faurdal D."/>
            <person name="Vuksanovic O."/>
            <person name="Mourched A.-S."/>
            <person name="Charusanti P."/>
            <person name="Shaw S."/>
            <person name="Blin K."/>
            <person name="Weber T."/>
        </authorList>
    </citation>
    <scope>NUCLEOTIDE SEQUENCE</scope>
    <source>
        <strain evidence="7">NBC_00283</strain>
    </source>
</reference>
<accession>A0ABZ1RWP7</accession>
<dbReference type="InterPro" id="IPR016166">
    <property type="entry name" value="FAD-bd_PCMH"/>
</dbReference>
<dbReference type="PANTHER" id="PTHR42973:SF39">
    <property type="entry name" value="FAD-BINDING PCMH-TYPE DOMAIN-CONTAINING PROTEIN"/>
    <property type="match status" value="1"/>
</dbReference>
<dbReference type="InterPro" id="IPR012951">
    <property type="entry name" value="BBE"/>
</dbReference>
<dbReference type="InterPro" id="IPR006094">
    <property type="entry name" value="Oxid_FAD_bind_N"/>
</dbReference>
<comment type="similarity">
    <text evidence="2">Belongs to the oxygen-dependent FAD-linked oxidoreductase family.</text>
</comment>
<feature type="domain" description="FAD-binding PCMH-type" evidence="6">
    <location>
        <begin position="47"/>
        <end position="218"/>
    </location>
</feature>
<keyword evidence="8" id="KW-1185">Reference proteome</keyword>
<dbReference type="InterPro" id="IPR050416">
    <property type="entry name" value="FAD-linked_Oxidoreductase"/>
</dbReference>
<dbReference type="InterPro" id="IPR016167">
    <property type="entry name" value="FAD-bd_PCMH_sub1"/>
</dbReference>
<evidence type="ECO:0000256" key="1">
    <source>
        <dbReference type="ARBA" id="ARBA00001974"/>
    </source>
</evidence>
<proteinExistence type="inferred from homology"/>